<feature type="transmembrane region" description="Helical" evidence="1">
    <location>
        <begin position="173"/>
        <end position="194"/>
    </location>
</feature>
<feature type="transmembrane region" description="Helical" evidence="1">
    <location>
        <begin position="270"/>
        <end position="291"/>
    </location>
</feature>
<dbReference type="RefSeq" id="WP_066660047.1">
    <property type="nucleotide sequence ID" value="NZ_CP011402.1"/>
</dbReference>
<feature type="transmembrane region" description="Helical" evidence="1">
    <location>
        <begin position="112"/>
        <end position="131"/>
    </location>
</feature>
<proteinExistence type="predicted"/>
<feature type="transmembrane region" description="Helical" evidence="1">
    <location>
        <begin position="239"/>
        <end position="258"/>
    </location>
</feature>
<dbReference type="Proteomes" id="UP000182975">
    <property type="component" value="Unassembled WGS sequence"/>
</dbReference>
<dbReference type="AlphaFoldDB" id="A0A172RW78"/>
<keyword evidence="1" id="KW-1133">Transmembrane helix</keyword>
<sequence length="292" mass="31448">MEFFIDIFNDALIDTLKLVPFLFITYWVMELIEHMASDKSRAAIERAGHAGPLVGALLGALPQCGFSAAASTLYAGRVITVGTLIAVFLSTSDEMLPIFIAEQVDPIRIVQIIGLKALIGVIMGFVFDLIVRLTHHAGDGKPHIDELCERDHCHCDDEEEHHSPLRSAVHHTLQVTLFIFLISLVLGGAIEWVGEEAIASFMQVHPTLSVIAASVVGLIPNCGASVVLTELYLEGTLSFGAAMGGLLVSAGIGLLVLVRTNRHVKQNLTIIGGLFLTGVIWGWLLQLLGVAL</sequence>
<dbReference type="OrthoDB" id="9783550at2"/>
<evidence type="ECO:0008006" key="4">
    <source>
        <dbReference type="Google" id="ProtNLM"/>
    </source>
</evidence>
<name>A0A172RW78_9ACTN</name>
<dbReference type="NCBIfam" id="NF037962">
    <property type="entry name" value="arsenic_eff"/>
    <property type="match status" value="1"/>
</dbReference>
<reference evidence="3" key="1">
    <citation type="submission" date="2016-10" db="EMBL/GenBank/DDBJ databases">
        <authorList>
            <person name="Varghese N."/>
        </authorList>
    </citation>
    <scope>NUCLEOTIDE SEQUENCE [LARGE SCALE GENOMIC DNA]</scope>
    <source>
        <strain evidence="3">DSM 21843</strain>
    </source>
</reference>
<feature type="transmembrane region" description="Helical" evidence="1">
    <location>
        <begin position="74"/>
        <end position="91"/>
    </location>
</feature>
<keyword evidence="1" id="KW-0472">Membrane</keyword>
<evidence type="ECO:0000256" key="1">
    <source>
        <dbReference type="SAM" id="Phobius"/>
    </source>
</evidence>
<dbReference type="InterPro" id="IPR021552">
    <property type="entry name" value="ArsP_2"/>
</dbReference>
<feature type="transmembrane region" description="Helical" evidence="1">
    <location>
        <begin position="12"/>
        <end position="29"/>
    </location>
</feature>
<dbReference type="PATRIC" id="fig|79604.3.peg.108"/>
<dbReference type="Pfam" id="PF11449">
    <property type="entry name" value="ArsP_2"/>
    <property type="match status" value="1"/>
</dbReference>
<dbReference type="KEGG" id="ddt:AAY81_00520"/>
<dbReference type="EMBL" id="FOEC01000001">
    <property type="protein sequence ID" value="SEO45111.1"/>
    <property type="molecule type" value="Genomic_DNA"/>
</dbReference>
<accession>A0A172RW78</accession>
<evidence type="ECO:0000313" key="2">
    <source>
        <dbReference type="EMBL" id="SEO45111.1"/>
    </source>
</evidence>
<protein>
    <recommendedName>
        <fullName evidence="4">Permease</fullName>
    </recommendedName>
</protein>
<evidence type="ECO:0000313" key="3">
    <source>
        <dbReference type="Proteomes" id="UP000182975"/>
    </source>
</evidence>
<keyword evidence="1" id="KW-0812">Transmembrane</keyword>
<feature type="transmembrane region" description="Helical" evidence="1">
    <location>
        <begin position="206"/>
        <end position="227"/>
    </location>
</feature>
<dbReference type="STRING" id="79604.AAY81_00520"/>
<keyword evidence="3" id="KW-1185">Reference proteome</keyword>
<organism evidence="2 3">
    <name type="scientific">Denitrobacterium detoxificans</name>
    <dbReference type="NCBI Taxonomy" id="79604"/>
    <lineage>
        <taxon>Bacteria</taxon>
        <taxon>Bacillati</taxon>
        <taxon>Actinomycetota</taxon>
        <taxon>Coriobacteriia</taxon>
        <taxon>Eggerthellales</taxon>
        <taxon>Eggerthellaceae</taxon>
        <taxon>Denitrobacterium</taxon>
    </lineage>
</organism>
<gene>
    <name evidence="2" type="ORF">SAMN02910314_00300</name>
</gene>